<name>D2XA25_GBMV</name>
<dbReference type="KEGG" id="vg:8746247"/>
<organism evidence="2 3">
    <name type="scientific">Marseillevirus marseillevirus</name>
    <name type="common">GBM</name>
    <dbReference type="NCBI Taxonomy" id="694581"/>
    <lineage>
        <taxon>Viruses</taxon>
        <taxon>Varidnaviria</taxon>
        <taxon>Bamfordvirae</taxon>
        <taxon>Nucleocytoviricota</taxon>
        <taxon>Megaviricetes</taxon>
        <taxon>Pimascovirales</taxon>
        <taxon>Pimascovirales incertae sedis</taxon>
        <taxon>Marseilleviridae</taxon>
        <taxon>Marseillevirus</taxon>
        <taxon>Marseillevirus massiliense</taxon>
    </lineage>
</organism>
<accession>D2XA25</accession>
<keyword evidence="1" id="KW-0175">Coiled coil</keyword>
<protein>
    <submittedName>
        <fullName evidence="2">Uncharacterized protein</fullName>
    </submittedName>
</protein>
<dbReference type="Proteomes" id="UP000029780">
    <property type="component" value="Segment"/>
</dbReference>
<dbReference type="EMBL" id="GU071086">
    <property type="protein sequence ID" value="ADB03802.1"/>
    <property type="molecule type" value="Genomic_DNA"/>
</dbReference>
<feature type="coiled-coil region" evidence="1">
    <location>
        <begin position="100"/>
        <end position="134"/>
    </location>
</feature>
<dbReference type="RefSeq" id="YP_003406764.1">
    <property type="nucleotide sequence ID" value="NC_013756.1"/>
</dbReference>
<sequence length="155" mass="18330">MAKYSHKMENDVRELLVRKGIPEENIEISMNPWLSGEPRGRFSCLVKEYNIEMYWSEWKEREEISYGFPGDFVTLKYKNAALDAFKQKLKGTNGYAKLRKKQKRKEKKQLLEDIRFLKKQVALLLEKISELEYAPGGSKFLEAETHFEEMKENIS</sequence>
<gene>
    <name evidence="2" type="ORF">MAR_ORF009</name>
</gene>
<organismHost>
    <name type="scientific">Acanthamoeba</name>
    <dbReference type="NCBI Taxonomy" id="5754"/>
</organismHost>
<evidence type="ECO:0000313" key="3">
    <source>
        <dbReference type="Proteomes" id="UP000029780"/>
    </source>
</evidence>
<proteinExistence type="predicted"/>
<evidence type="ECO:0000313" key="2">
    <source>
        <dbReference type="EMBL" id="ADB03802.1"/>
    </source>
</evidence>
<keyword evidence="3" id="KW-1185">Reference proteome</keyword>
<evidence type="ECO:0000256" key="1">
    <source>
        <dbReference type="SAM" id="Coils"/>
    </source>
</evidence>
<reference evidence="2 3" key="1">
    <citation type="journal article" date="2009" name="Proc. Natl. Acad. Sci. U.S.A.">
        <title>Giant Marseillevirus highlights the role of amoebae as a melting pot in emergence of chimeric microorganisms.</title>
        <authorList>
            <person name="Boyer M."/>
            <person name="Yutin N."/>
            <person name="Pagnier I."/>
            <person name="Barrassi L."/>
            <person name="Fournous G."/>
            <person name="Espinosa L."/>
            <person name="Robert C."/>
            <person name="Azza S."/>
            <person name="Sun S."/>
            <person name="Rossmann M.G."/>
            <person name="Suzan-Monti M."/>
            <person name="La Scola B."/>
            <person name="Koonin E.V."/>
            <person name="Raoult D."/>
        </authorList>
    </citation>
    <scope>NUCLEOTIDE SEQUENCE [LARGE SCALE GENOMIC DNA]</scope>
    <source>
        <strain evidence="2 3">T19</strain>
    </source>
</reference>
<dbReference type="GeneID" id="8746247"/>
<dbReference type="OrthoDB" id="35547at10239"/>